<organism evidence="3 4">
    <name type="scientific">Olpidium bornovanus</name>
    <dbReference type="NCBI Taxonomy" id="278681"/>
    <lineage>
        <taxon>Eukaryota</taxon>
        <taxon>Fungi</taxon>
        <taxon>Fungi incertae sedis</taxon>
        <taxon>Olpidiomycota</taxon>
        <taxon>Olpidiomycotina</taxon>
        <taxon>Olpidiomycetes</taxon>
        <taxon>Olpidiales</taxon>
        <taxon>Olpidiaceae</taxon>
        <taxon>Olpidium</taxon>
    </lineage>
</organism>
<dbReference type="SMART" id="SM00367">
    <property type="entry name" value="LRR_CC"/>
    <property type="match status" value="5"/>
</dbReference>
<evidence type="ECO:0000259" key="2">
    <source>
        <dbReference type="Pfam" id="PF25372"/>
    </source>
</evidence>
<keyword evidence="4" id="KW-1185">Reference proteome</keyword>
<protein>
    <recommendedName>
        <fullName evidence="2">F-box/LRR-repeat protein 15-like leucin rich repeat domain-containing protein</fullName>
    </recommendedName>
</protein>
<proteinExistence type="predicted"/>
<dbReference type="AlphaFoldDB" id="A0A8H7ZPZ8"/>
<evidence type="ECO:0000313" key="4">
    <source>
        <dbReference type="Proteomes" id="UP000673691"/>
    </source>
</evidence>
<feature type="domain" description="F-box/LRR-repeat protein 15-like leucin rich repeat" evidence="2">
    <location>
        <begin position="44"/>
        <end position="200"/>
    </location>
</feature>
<feature type="region of interest" description="Disordered" evidence="1">
    <location>
        <begin position="237"/>
        <end position="285"/>
    </location>
</feature>
<dbReference type="EMBL" id="JAEFCI010010900">
    <property type="protein sequence ID" value="KAG5456947.1"/>
    <property type="molecule type" value="Genomic_DNA"/>
</dbReference>
<feature type="compositionally biased region" description="Low complexity" evidence="1">
    <location>
        <begin position="264"/>
        <end position="276"/>
    </location>
</feature>
<dbReference type="OrthoDB" id="550575at2759"/>
<dbReference type="PANTHER" id="PTHR13318">
    <property type="entry name" value="PARTNER OF PAIRED, ISOFORM B-RELATED"/>
    <property type="match status" value="1"/>
</dbReference>
<dbReference type="InterPro" id="IPR032675">
    <property type="entry name" value="LRR_dom_sf"/>
</dbReference>
<reference evidence="3 4" key="1">
    <citation type="journal article" name="Sci. Rep.">
        <title>Genome-scale phylogenetic analyses confirm Olpidium as the closest living zoosporic fungus to the non-flagellated, terrestrial fungi.</title>
        <authorList>
            <person name="Chang Y."/>
            <person name="Rochon D."/>
            <person name="Sekimoto S."/>
            <person name="Wang Y."/>
            <person name="Chovatia M."/>
            <person name="Sandor L."/>
            <person name="Salamov A."/>
            <person name="Grigoriev I.V."/>
            <person name="Stajich J.E."/>
            <person name="Spatafora J.W."/>
        </authorList>
    </citation>
    <scope>NUCLEOTIDE SEQUENCE [LARGE SCALE GENOMIC DNA]</scope>
    <source>
        <strain evidence="3">S191</strain>
    </source>
</reference>
<comment type="caution">
    <text evidence="3">The sequence shown here is derived from an EMBL/GenBank/DDBJ whole genome shotgun (WGS) entry which is preliminary data.</text>
</comment>
<dbReference type="Proteomes" id="UP000673691">
    <property type="component" value="Unassembled WGS sequence"/>
</dbReference>
<dbReference type="InterPro" id="IPR057207">
    <property type="entry name" value="FBXL15_LRR"/>
</dbReference>
<dbReference type="Pfam" id="PF25372">
    <property type="entry name" value="DUF7885"/>
    <property type="match status" value="1"/>
</dbReference>
<feature type="compositionally biased region" description="Gly residues" evidence="1">
    <location>
        <begin position="241"/>
        <end position="253"/>
    </location>
</feature>
<evidence type="ECO:0000256" key="1">
    <source>
        <dbReference type="SAM" id="MobiDB-lite"/>
    </source>
</evidence>
<evidence type="ECO:0000313" key="3">
    <source>
        <dbReference type="EMBL" id="KAG5456947.1"/>
    </source>
</evidence>
<gene>
    <name evidence="3" type="ORF">BJ554DRAFT_3169</name>
</gene>
<dbReference type="SUPFAM" id="SSF52047">
    <property type="entry name" value="RNI-like"/>
    <property type="match status" value="1"/>
</dbReference>
<dbReference type="GO" id="GO:0031146">
    <property type="term" value="P:SCF-dependent proteasomal ubiquitin-dependent protein catabolic process"/>
    <property type="evidence" value="ECO:0007669"/>
    <property type="project" value="TreeGrafter"/>
</dbReference>
<name>A0A8H7ZPZ8_9FUNG</name>
<dbReference type="InterPro" id="IPR006553">
    <property type="entry name" value="Leu-rich_rpt_Cys-con_subtyp"/>
</dbReference>
<accession>A0A8H7ZPZ8</accession>
<dbReference type="GO" id="GO:0019005">
    <property type="term" value="C:SCF ubiquitin ligase complex"/>
    <property type="evidence" value="ECO:0007669"/>
    <property type="project" value="TreeGrafter"/>
</dbReference>
<dbReference type="Gene3D" id="3.80.10.10">
    <property type="entry name" value="Ribonuclease Inhibitor"/>
    <property type="match status" value="1"/>
</dbReference>
<sequence length="285" mass="30529">MRKLVFYKLKTLGSPLLANAARWLPRLTFLEFYICDIITTPVITAFANSCPNLLVVKVPGCANVTDEAIIAVATHCRRLRHLDARACSLIGDRAVLQIARNCPDLAHINVGRIGGGDRITYQSISEVARRTKVDTLGLAGCDISDSTVLAIAMHRRSGLERVSFNNCPRITDRAVEALVQYCPRMAVLELKECFCVTDFRLVWRLMQKRVLVELCAAGRQRLEQFQRAELAKIAAAQERPGGAGGGGGGGGAADGESQRRRTGAAAAAAAAAASAAKEPAPTSSA</sequence>